<comment type="caution">
    <text evidence="1">The sequence shown here is derived from an EMBL/GenBank/DDBJ whole genome shotgun (WGS) entry which is preliminary data.</text>
</comment>
<dbReference type="SUPFAM" id="SSF49464">
    <property type="entry name" value="Carboxypeptidase regulatory domain-like"/>
    <property type="match status" value="1"/>
</dbReference>
<reference evidence="2" key="1">
    <citation type="journal article" date="2019" name="Int. J. Syst. Evol. Microbiol.">
        <title>The Global Catalogue of Microorganisms (GCM) 10K type strain sequencing project: providing services to taxonomists for standard genome sequencing and annotation.</title>
        <authorList>
            <consortium name="The Broad Institute Genomics Platform"/>
            <consortium name="The Broad Institute Genome Sequencing Center for Infectious Disease"/>
            <person name="Wu L."/>
            <person name="Ma J."/>
        </authorList>
    </citation>
    <scope>NUCLEOTIDE SEQUENCE [LARGE SCALE GENOMIC DNA]</scope>
    <source>
        <strain evidence="2">CCUG 56098</strain>
    </source>
</reference>
<dbReference type="EMBL" id="JBHTKM010000051">
    <property type="protein sequence ID" value="MFD1015690.1"/>
    <property type="molecule type" value="Genomic_DNA"/>
</dbReference>
<dbReference type="Pfam" id="PF13715">
    <property type="entry name" value="CarbopepD_reg_2"/>
    <property type="match status" value="1"/>
</dbReference>
<name>A0ABW3KPZ2_9FLAO</name>
<dbReference type="InterPro" id="IPR008969">
    <property type="entry name" value="CarboxyPept-like_regulatory"/>
</dbReference>
<dbReference type="Gene3D" id="2.60.40.1120">
    <property type="entry name" value="Carboxypeptidase-like, regulatory domain"/>
    <property type="match status" value="1"/>
</dbReference>
<gene>
    <name evidence="1" type="ORF">ACFQ13_07170</name>
</gene>
<organism evidence="1 2">
    <name type="scientific">Winogradskyella rapida</name>
    <dbReference type="NCBI Taxonomy" id="549701"/>
    <lineage>
        <taxon>Bacteria</taxon>
        <taxon>Pseudomonadati</taxon>
        <taxon>Bacteroidota</taxon>
        <taxon>Flavobacteriia</taxon>
        <taxon>Flavobacteriales</taxon>
        <taxon>Flavobacteriaceae</taxon>
        <taxon>Winogradskyella</taxon>
    </lineage>
</organism>
<protein>
    <submittedName>
        <fullName evidence="1">Carboxypeptidase-like regulatory domain-containing protein</fullName>
    </submittedName>
</protein>
<keyword evidence="2" id="KW-1185">Reference proteome</keyword>
<proteinExistence type="predicted"/>
<evidence type="ECO:0000313" key="1">
    <source>
        <dbReference type="EMBL" id="MFD1015690.1"/>
    </source>
</evidence>
<sequence length="300" mass="35399">MKLYFSFFLFIIYCLPVNSQILEGFVFDSTNQKKLPFVNISLKNVNEGTYTDENGYYKLDLKNIKIIDTLIISFIGFEKKAINLNKYKDERVYNLNIALSPKKEELNEVIISSKEIEYELFSNNVGTNRKGSFISSVPFGYEVCLFINNDKNKKAKLNELKLNLKKREYTNIDIFETYYRISFYKKNPVNNYPGDLISYENIIIKPENKNGKIEVNLSNKNIFLPRDGIFIGIETINPNKKLPENNMYLTSPNLLYTHSKEKMTYRRYRGKEWKKENKKSVFKKGYFAVPYLNLKVNYFK</sequence>
<evidence type="ECO:0000313" key="2">
    <source>
        <dbReference type="Proteomes" id="UP001597086"/>
    </source>
</evidence>
<dbReference type="RefSeq" id="WP_386115672.1">
    <property type="nucleotide sequence ID" value="NZ_JBHTKM010000051.1"/>
</dbReference>
<dbReference type="Proteomes" id="UP001597086">
    <property type="component" value="Unassembled WGS sequence"/>
</dbReference>
<accession>A0ABW3KPZ2</accession>